<gene>
    <name evidence="4" type="ORF">SAMN05216466_11564</name>
</gene>
<dbReference type="AlphaFoldDB" id="A0A1G8GM64"/>
<keyword evidence="3" id="KW-0949">S-adenosyl-L-methionine</keyword>
<dbReference type="CDD" id="cd02440">
    <property type="entry name" value="AdoMet_MTases"/>
    <property type="match status" value="1"/>
</dbReference>
<organism evidence="4 5">
    <name type="scientific">Paraburkholderia phenazinium</name>
    <dbReference type="NCBI Taxonomy" id="60549"/>
    <lineage>
        <taxon>Bacteria</taxon>
        <taxon>Pseudomonadati</taxon>
        <taxon>Pseudomonadota</taxon>
        <taxon>Betaproteobacteria</taxon>
        <taxon>Burkholderiales</taxon>
        <taxon>Burkholderiaceae</taxon>
        <taxon>Paraburkholderia</taxon>
    </lineage>
</organism>
<dbReference type="Pfam" id="PF01596">
    <property type="entry name" value="Methyltransf_3"/>
    <property type="match status" value="1"/>
</dbReference>
<keyword evidence="2 4" id="KW-0808">Transferase</keyword>
<proteinExistence type="predicted"/>
<dbReference type="SUPFAM" id="SSF53335">
    <property type="entry name" value="S-adenosyl-L-methionine-dependent methyltransferases"/>
    <property type="match status" value="1"/>
</dbReference>
<dbReference type="PANTHER" id="PTHR10509:SF14">
    <property type="entry name" value="CAFFEOYL-COA O-METHYLTRANSFERASE 3-RELATED"/>
    <property type="match status" value="1"/>
</dbReference>
<evidence type="ECO:0000313" key="4">
    <source>
        <dbReference type="EMBL" id="SDH95406.1"/>
    </source>
</evidence>
<dbReference type="InterPro" id="IPR029063">
    <property type="entry name" value="SAM-dependent_MTases_sf"/>
</dbReference>
<dbReference type="PROSITE" id="PS51682">
    <property type="entry name" value="SAM_OMT_I"/>
    <property type="match status" value="1"/>
</dbReference>
<evidence type="ECO:0000256" key="1">
    <source>
        <dbReference type="ARBA" id="ARBA00022603"/>
    </source>
</evidence>
<dbReference type="InterPro" id="IPR002935">
    <property type="entry name" value="SAM_O-MeTrfase"/>
</dbReference>
<dbReference type="OrthoDB" id="9799672at2"/>
<dbReference type="GO" id="GO:0008757">
    <property type="term" value="F:S-adenosylmethionine-dependent methyltransferase activity"/>
    <property type="evidence" value="ECO:0007669"/>
    <property type="project" value="TreeGrafter"/>
</dbReference>
<evidence type="ECO:0000313" key="5">
    <source>
        <dbReference type="Proteomes" id="UP000199706"/>
    </source>
</evidence>
<keyword evidence="1 4" id="KW-0489">Methyltransferase</keyword>
<evidence type="ECO:0000256" key="2">
    <source>
        <dbReference type="ARBA" id="ARBA00022679"/>
    </source>
</evidence>
<dbReference type="PANTHER" id="PTHR10509">
    <property type="entry name" value="O-METHYLTRANSFERASE-RELATED"/>
    <property type="match status" value="1"/>
</dbReference>
<dbReference type="RefSeq" id="WP_090689202.1">
    <property type="nucleotide sequence ID" value="NZ_CADERL010000029.1"/>
</dbReference>
<protein>
    <submittedName>
        <fullName evidence="4">Predicted O-methyltransferase YrrM</fullName>
    </submittedName>
</protein>
<evidence type="ECO:0000256" key="3">
    <source>
        <dbReference type="ARBA" id="ARBA00022691"/>
    </source>
</evidence>
<dbReference type="Proteomes" id="UP000199706">
    <property type="component" value="Unassembled WGS sequence"/>
</dbReference>
<dbReference type="InterPro" id="IPR050362">
    <property type="entry name" value="Cation-dep_OMT"/>
</dbReference>
<dbReference type="GO" id="GO:0032259">
    <property type="term" value="P:methylation"/>
    <property type="evidence" value="ECO:0007669"/>
    <property type="project" value="UniProtKB-KW"/>
</dbReference>
<dbReference type="Gene3D" id="3.40.50.150">
    <property type="entry name" value="Vaccinia Virus protein VP39"/>
    <property type="match status" value="1"/>
</dbReference>
<accession>A0A1G8GM64</accession>
<dbReference type="EMBL" id="FNCJ01000015">
    <property type="protein sequence ID" value="SDH95406.1"/>
    <property type="molecule type" value="Genomic_DNA"/>
</dbReference>
<sequence>MTTEMWNAVDDYFSRGLVKSDPALDAALDASSQAGLRAINVAPNQGKFLHLLARIHGARRILELGTLGGYSAIWLARALPEDGTLVTLEADPDNADIARKNIAVAGLTDKVSVITGLAAESLEQMIASKTPPFDFIFLDADKVSYPEYLRLTLQLSRPGTVIVADNVVRNGKVADMDNDEPDVIGVREFFDMLAANPATDTTAVQTVGAKGWDGFSITIVSAPPGGAGA</sequence>
<dbReference type="GO" id="GO:0008171">
    <property type="term" value="F:O-methyltransferase activity"/>
    <property type="evidence" value="ECO:0007669"/>
    <property type="project" value="InterPro"/>
</dbReference>
<name>A0A1G8GM64_9BURK</name>
<reference evidence="4 5" key="1">
    <citation type="submission" date="2016-10" db="EMBL/GenBank/DDBJ databases">
        <authorList>
            <person name="de Groot N.N."/>
        </authorList>
    </citation>
    <scope>NUCLEOTIDE SEQUENCE [LARGE SCALE GENOMIC DNA]</scope>
    <source>
        <strain evidence="4 5">LMG 2247</strain>
    </source>
</reference>